<evidence type="ECO:0000256" key="1">
    <source>
        <dbReference type="SAM" id="MobiDB-lite"/>
    </source>
</evidence>
<reference evidence="2 3" key="1">
    <citation type="submission" date="2018-06" db="EMBL/GenBank/DDBJ databases">
        <title>Comparative genomics reveals the genomic features of Rhizophagus irregularis, R. cerebriforme, R. diaphanum and Gigaspora rosea, and their symbiotic lifestyle signature.</title>
        <authorList>
            <person name="Morin E."/>
            <person name="San Clemente H."/>
            <person name="Chen E.C.H."/>
            <person name="De La Providencia I."/>
            <person name="Hainaut M."/>
            <person name="Kuo A."/>
            <person name="Kohler A."/>
            <person name="Murat C."/>
            <person name="Tang N."/>
            <person name="Roy S."/>
            <person name="Loubradou J."/>
            <person name="Henrissat B."/>
            <person name="Grigoriev I.V."/>
            <person name="Corradi N."/>
            <person name="Roux C."/>
            <person name="Martin F.M."/>
        </authorList>
    </citation>
    <scope>NUCLEOTIDE SEQUENCE [LARGE SCALE GENOMIC DNA]</scope>
    <source>
        <strain evidence="2 3">DAOM 227022</strain>
    </source>
</reference>
<protein>
    <submittedName>
        <fullName evidence="2">Uncharacterized protein</fullName>
    </submittedName>
</protein>
<feature type="compositionally biased region" description="Polar residues" evidence="1">
    <location>
        <begin position="13"/>
        <end position="22"/>
    </location>
</feature>
<proteinExistence type="predicted"/>
<feature type="compositionally biased region" description="Basic and acidic residues" evidence="1">
    <location>
        <begin position="24"/>
        <end position="37"/>
    </location>
</feature>
<dbReference type="AlphaFoldDB" id="A0A397SA75"/>
<dbReference type="EMBL" id="QKYT01000880">
    <property type="protein sequence ID" value="RIA80887.1"/>
    <property type="molecule type" value="Genomic_DNA"/>
</dbReference>
<dbReference type="OrthoDB" id="2448467at2759"/>
<evidence type="ECO:0000313" key="3">
    <source>
        <dbReference type="Proteomes" id="UP000265703"/>
    </source>
</evidence>
<gene>
    <name evidence="2" type="ORF">C1645_837899</name>
</gene>
<accession>A0A397SA75</accession>
<evidence type="ECO:0000313" key="2">
    <source>
        <dbReference type="EMBL" id="RIA80887.1"/>
    </source>
</evidence>
<feature type="region of interest" description="Disordered" evidence="1">
    <location>
        <begin position="13"/>
        <end position="37"/>
    </location>
</feature>
<organism evidence="2 3">
    <name type="scientific">Glomus cerebriforme</name>
    <dbReference type="NCBI Taxonomy" id="658196"/>
    <lineage>
        <taxon>Eukaryota</taxon>
        <taxon>Fungi</taxon>
        <taxon>Fungi incertae sedis</taxon>
        <taxon>Mucoromycota</taxon>
        <taxon>Glomeromycotina</taxon>
        <taxon>Glomeromycetes</taxon>
        <taxon>Glomerales</taxon>
        <taxon>Glomeraceae</taxon>
        <taxon>Glomus</taxon>
    </lineage>
</organism>
<comment type="caution">
    <text evidence="2">The sequence shown here is derived from an EMBL/GenBank/DDBJ whole genome shotgun (WGS) entry which is preliminary data.</text>
</comment>
<dbReference type="Proteomes" id="UP000265703">
    <property type="component" value="Unassembled WGS sequence"/>
</dbReference>
<keyword evidence="3" id="KW-1185">Reference proteome</keyword>
<sequence length="230" mass="26687">MSYIPAILVKSFTSTDPSNSRSNKGKDHENKNNDDIDKDIYAKVNKEAFYQSFEKNTRNNKIKLSSGRVIEDLLFNYIKNKNYEDHVHSFIINCNDQSIRGLFNNEECKELTDDRNELFGSAPGGKWDKRAPEGKWGMNFLAWLLKKRTFRLSSWRNEHFGLAPGGMNTLAQLLEIIEREGTNSSAQLLEEQTLRLSSWRTNSSVQLLKERTLWFISWRSDSSPTFNYSI</sequence>
<name>A0A397SA75_9GLOM</name>